<dbReference type="SUPFAM" id="SSF51905">
    <property type="entry name" value="FAD/NAD(P)-binding domain"/>
    <property type="match status" value="1"/>
</dbReference>
<keyword evidence="4" id="KW-1185">Reference proteome</keyword>
<proteinExistence type="predicted"/>
<evidence type="ECO:0000256" key="1">
    <source>
        <dbReference type="ARBA" id="ARBA00023002"/>
    </source>
</evidence>
<protein>
    <submittedName>
        <fullName evidence="3">FAD-dependent oxidoreductase</fullName>
    </submittedName>
</protein>
<gene>
    <name evidence="3" type="ORF">GPA26_02385</name>
</gene>
<dbReference type="Pfam" id="PF01266">
    <property type="entry name" value="DAO"/>
    <property type="match status" value="1"/>
</dbReference>
<accession>A0ABX1MHB7</accession>
<feature type="domain" description="FAD dependent oxidoreductase" evidence="2">
    <location>
        <begin position="39"/>
        <end position="403"/>
    </location>
</feature>
<dbReference type="RefSeq" id="WP_169204754.1">
    <property type="nucleotide sequence ID" value="NZ_CP059560.1"/>
</dbReference>
<dbReference type="Gene3D" id="3.30.9.10">
    <property type="entry name" value="D-Amino Acid Oxidase, subunit A, domain 2"/>
    <property type="match status" value="1"/>
</dbReference>
<comment type="caution">
    <text evidence="3">The sequence shown here is derived from an EMBL/GenBank/DDBJ whole genome shotgun (WGS) entry which is preliminary data.</text>
</comment>
<dbReference type="PANTHER" id="PTHR13847:SF281">
    <property type="entry name" value="FAD DEPENDENT OXIDOREDUCTASE DOMAIN-CONTAINING PROTEIN"/>
    <property type="match status" value="1"/>
</dbReference>
<sequence>MTKEYSAKRLPKHAGPAAWDEILGPRTPNPALDGDRSCDFAIIGAGFAGLYAARRLAQLNPGARIVLLDAGCIGKGGTGRNSGFMIDLPHELTSSNYAGADEGSDSSLIALNRWGIDYARQAVVEYGIDPNYFDPAGKVNGAASDASHAQNLSYAKHLESLGERYELLDEKGMFELTGSRYYRSGLFTPGTVMLQPAGYVRGLARGLAPVVDIYENTPVTGFRREGATWRVATPRGTVTAGKLILSNNGHIESFGIKRGRLMHIMLFACMTEELGPEVLARLGGRSRWGVTPSDPMGTTMRRIDAGQGGNRIVTRTCAEFRPDMESTEHGMRRATEVMRGKFDARFPNLSDVKMAYVWSGHLCLSKNSVSVTGEIDDGVFAACVQNGLGSMRGTLTGICAAELASGVSSPVTAFFAREPEPPRLPLEPIAAIGANAVIRCKEWLARKE</sequence>
<keyword evidence="1" id="KW-0560">Oxidoreductase</keyword>
<dbReference type="InterPro" id="IPR036188">
    <property type="entry name" value="FAD/NAD-bd_sf"/>
</dbReference>
<reference evidence="3 4" key="1">
    <citation type="submission" date="2019-12" db="EMBL/GenBank/DDBJ databases">
        <title>Comparative genomics gives insights into the taxonomy of the Azoarcus-Aromatoleum group and reveals separate origins of nif in the plant-associated Azoarcus and non-plant-associated Aromatoleum sub-groups.</title>
        <authorList>
            <person name="Lafos M."/>
            <person name="Maluk M."/>
            <person name="Batista M."/>
            <person name="Junghare M."/>
            <person name="Carmona M."/>
            <person name="Faoro H."/>
            <person name="Cruz L.M."/>
            <person name="Battistoni F."/>
            <person name="De Souza E."/>
            <person name="Pedrosa F."/>
            <person name="Chen W.-M."/>
            <person name="Poole P.S."/>
            <person name="Dixon R.A."/>
            <person name="James E.K."/>
        </authorList>
    </citation>
    <scope>NUCLEOTIDE SEQUENCE [LARGE SCALE GENOMIC DNA]</scope>
    <source>
        <strain evidence="3 4">ToN1</strain>
    </source>
</reference>
<dbReference type="EMBL" id="WTVR01000003">
    <property type="protein sequence ID" value="NMF87320.1"/>
    <property type="molecule type" value="Genomic_DNA"/>
</dbReference>
<organism evidence="3 4">
    <name type="scientific">Aromatoleum petrolei</name>
    <dbReference type="NCBI Taxonomy" id="76116"/>
    <lineage>
        <taxon>Bacteria</taxon>
        <taxon>Pseudomonadati</taxon>
        <taxon>Pseudomonadota</taxon>
        <taxon>Betaproteobacteria</taxon>
        <taxon>Rhodocyclales</taxon>
        <taxon>Rhodocyclaceae</taxon>
        <taxon>Aromatoleum</taxon>
    </lineage>
</organism>
<evidence type="ECO:0000259" key="2">
    <source>
        <dbReference type="Pfam" id="PF01266"/>
    </source>
</evidence>
<name>A0ABX1MHB7_9RHOO</name>
<dbReference type="Proteomes" id="UP000652074">
    <property type="component" value="Unassembled WGS sequence"/>
</dbReference>
<evidence type="ECO:0000313" key="4">
    <source>
        <dbReference type="Proteomes" id="UP000652074"/>
    </source>
</evidence>
<evidence type="ECO:0000313" key="3">
    <source>
        <dbReference type="EMBL" id="NMF87320.1"/>
    </source>
</evidence>
<dbReference type="Gene3D" id="3.50.50.60">
    <property type="entry name" value="FAD/NAD(P)-binding domain"/>
    <property type="match status" value="1"/>
</dbReference>
<dbReference type="InterPro" id="IPR006076">
    <property type="entry name" value="FAD-dep_OxRdtase"/>
</dbReference>
<dbReference type="PANTHER" id="PTHR13847">
    <property type="entry name" value="SARCOSINE DEHYDROGENASE-RELATED"/>
    <property type="match status" value="1"/>
</dbReference>